<evidence type="ECO:0000259" key="4">
    <source>
        <dbReference type="PROSITE" id="PS50949"/>
    </source>
</evidence>
<evidence type="ECO:0000256" key="3">
    <source>
        <dbReference type="ARBA" id="ARBA00023163"/>
    </source>
</evidence>
<dbReference type="PANTHER" id="PTHR43537">
    <property type="entry name" value="TRANSCRIPTIONAL REGULATOR, GNTR FAMILY"/>
    <property type="match status" value="1"/>
</dbReference>
<proteinExistence type="predicted"/>
<protein>
    <submittedName>
        <fullName evidence="5">GntR family transcriptional regulator</fullName>
    </submittedName>
</protein>
<reference evidence="6" key="1">
    <citation type="journal article" date="2019" name="Int. J. Syst. Evol. Microbiol.">
        <title>The Global Catalogue of Microorganisms (GCM) 10K type strain sequencing project: providing services to taxonomists for standard genome sequencing and annotation.</title>
        <authorList>
            <consortium name="The Broad Institute Genomics Platform"/>
            <consortium name="The Broad Institute Genome Sequencing Center for Infectious Disease"/>
            <person name="Wu L."/>
            <person name="Ma J."/>
        </authorList>
    </citation>
    <scope>NUCLEOTIDE SEQUENCE [LARGE SCALE GENOMIC DNA]</scope>
    <source>
        <strain evidence="6">NBRC 106310</strain>
    </source>
</reference>
<dbReference type="InterPro" id="IPR036390">
    <property type="entry name" value="WH_DNA-bd_sf"/>
</dbReference>
<dbReference type="RefSeq" id="WP_286300526.1">
    <property type="nucleotide sequence ID" value="NZ_AP027728.1"/>
</dbReference>
<dbReference type="Gene3D" id="1.10.10.10">
    <property type="entry name" value="Winged helix-like DNA-binding domain superfamily/Winged helix DNA-binding domain"/>
    <property type="match status" value="1"/>
</dbReference>
<dbReference type="InterPro" id="IPR008920">
    <property type="entry name" value="TF_FadR/GntR_C"/>
</dbReference>
<keyword evidence="2" id="KW-0238">DNA-binding</keyword>
<dbReference type="SUPFAM" id="SSF46785">
    <property type="entry name" value="Winged helix' DNA-binding domain"/>
    <property type="match status" value="1"/>
</dbReference>
<keyword evidence="3" id="KW-0804">Transcription</keyword>
<dbReference type="CDD" id="cd07377">
    <property type="entry name" value="WHTH_GntR"/>
    <property type="match status" value="1"/>
</dbReference>
<dbReference type="PANTHER" id="PTHR43537:SF24">
    <property type="entry name" value="GLUCONATE OPERON TRANSCRIPTIONAL REPRESSOR"/>
    <property type="match status" value="1"/>
</dbReference>
<evidence type="ECO:0000313" key="6">
    <source>
        <dbReference type="Proteomes" id="UP001321543"/>
    </source>
</evidence>
<sequence length="232" mass="25459">MINKTGLRPLARTESLAEHAYVAIRDSIADGVLQPGSPITERQLAADLGVSPTPVREALRKLEHEGLVERSDSRRLRVAAQPEATLGELMEIEVLLRAAEARFAARKIGDDALAHLGRLVETVDREVSSADAFDLMALAREFDAVIAEAAGNPPLRRMIESFGILGGDDRIRTLEDDVADPTWTRGRVDDHLAIYRALLDHDEESAEALMRRHARSAMQRLTARPHAGGDAH</sequence>
<gene>
    <name evidence="5" type="primary">vanR</name>
    <name evidence="5" type="ORF">GCM10025863_26510</name>
</gene>
<dbReference type="PROSITE" id="PS50949">
    <property type="entry name" value="HTH_GNTR"/>
    <property type="match status" value="1"/>
</dbReference>
<accession>A0ABN6X7R5</accession>
<dbReference type="SMART" id="SM00345">
    <property type="entry name" value="HTH_GNTR"/>
    <property type="match status" value="1"/>
</dbReference>
<dbReference type="SMART" id="SM00895">
    <property type="entry name" value="FCD"/>
    <property type="match status" value="1"/>
</dbReference>
<dbReference type="EMBL" id="AP027728">
    <property type="protein sequence ID" value="BDZ40037.1"/>
    <property type="molecule type" value="Genomic_DNA"/>
</dbReference>
<dbReference type="SUPFAM" id="SSF48008">
    <property type="entry name" value="GntR ligand-binding domain-like"/>
    <property type="match status" value="1"/>
</dbReference>
<evidence type="ECO:0000256" key="1">
    <source>
        <dbReference type="ARBA" id="ARBA00023015"/>
    </source>
</evidence>
<keyword evidence="6" id="KW-1185">Reference proteome</keyword>
<dbReference type="Proteomes" id="UP001321543">
    <property type="component" value="Chromosome"/>
</dbReference>
<evidence type="ECO:0000256" key="2">
    <source>
        <dbReference type="ARBA" id="ARBA00023125"/>
    </source>
</evidence>
<dbReference type="Gene3D" id="1.20.120.530">
    <property type="entry name" value="GntR ligand-binding domain-like"/>
    <property type="match status" value="1"/>
</dbReference>
<name>A0ABN6X7R5_9MICO</name>
<dbReference type="Pfam" id="PF00392">
    <property type="entry name" value="GntR"/>
    <property type="match status" value="1"/>
</dbReference>
<organism evidence="5 6">
    <name type="scientific">Microbacterium suwonense</name>
    <dbReference type="NCBI Taxonomy" id="683047"/>
    <lineage>
        <taxon>Bacteria</taxon>
        <taxon>Bacillati</taxon>
        <taxon>Actinomycetota</taxon>
        <taxon>Actinomycetes</taxon>
        <taxon>Micrococcales</taxon>
        <taxon>Microbacteriaceae</taxon>
        <taxon>Microbacterium</taxon>
    </lineage>
</organism>
<dbReference type="InterPro" id="IPR036388">
    <property type="entry name" value="WH-like_DNA-bd_sf"/>
</dbReference>
<keyword evidence="1" id="KW-0805">Transcription regulation</keyword>
<feature type="domain" description="HTH gntR-type" evidence="4">
    <location>
        <begin position="14"/>
        <end position="81"/>
    </location>
</feature>
<dbReference type="Pfam" id="PF07729">
    <property type="entry name" value="FCD"/>
    <property type="match status" value="1"/>
</dbReference>
<dbReference type="InterPro" id="IPR000524">
    <property type="entry name" value="Tscrpt_reg_HTH_GntR"/>
</dbReference>
<dbReference type="InterPro" id="IPR011711">
    <property type="entry name" value="GntR_C"/>
</dbReference>
<evidence type="ECO:0000313" key="5">
    <source>
        <dbReference type="EMBL" id="BDZ40037.1"/>
    </source>
</evidence>